<dbReference type="CDD" id="cd00112">
    <property type="entry name" value="LDLa"/>
    <property type="match status" value="3"/>
</dbReference>
<dbReference type="InterPro" id="IPR050964">
    <property type="entry name" value="Striated_Muscle_Regulatory"/>
</dbReference>
<dbReference type="FunFam" id="4.10.400.10:FF:000034">
    <property type="entry name" value="Low-density lipoprotein receptor-related protein 2"/>
    <property type="match status" value="1"/>
</dbReference>
<keyword evidence="6" id="KW-0812">Transmembrane</keyword>
<feature type="domain" description="Fibronectin type-III" evidence="7">
    <location>
        <begin position="269"/>
        <end position="383"/>
    </location>
</feature>
<keyword evidence="6" id="KW-0472">Membrane</keyword>
<feature type="disulfide bond" evidence="5">
    <location>
        <begin position="50"/>
        <end position="65"/>
    </location>
</feature>
<dbReference type="AlphaFoldDB" id="A0A8C9U7N9"/>
<dbReference type="GeneTree" id="ENSGT01030000234563"/>
<evidence type="ECO:0000259" key="7">
    <source>
        <dbReference type="PROSITE" id="PS50853"/>
    </source>
</evidence>
<dbReference type="Gene3D" id="2.60.40.10">
    <property type="entry name" value="Immunoglobulins"/>
    <property type="match status" value="4"/>
</dbReference>
<dbReference type="InterPro" id="IPR003961">
    <property type="entry name" value="FN3_dom"/>
</dbReference>
<dbReference type="SUPFAM" id="SSF49265">
    <property type="entry name" value="Fibronectin type III"/>
    <property type="match status" value="3"/>
</dbReference>
<dbReference type="Gene3D" id="4.10.400.10">
    <property type="entry name" value="Low-density Lipoprotein Receptor"/>
    <property type="match status" value="3"/>
</dbReference>
<sequence length="756" mass="82885">HCDELASRTGCAPPPPALFTPWPTTPGSLSCSPNHFRCGSGACIVNTWVCDGYADCPDGGDEIGCSVGSNGTSAPGPVPTPPFSPGRCSRGQFRCRWPPVCIADWKRCDGQRHCQDGSDEASCPTQGPLSCVNGTLCADGEACVKDSERCDGFIDCSDHSDEDNCSADTRVYKVQNLRWSTDFSGTIALTWSRPKNLPPSSCCYLVYYRLVGAQAWTSLETHSNKSSYALTVLKPDTTYQVKVQVQCLSKLHRTSEVLTLRTPEGLPDPPRHLQLSCDNSQDGTVVCSWQPPDQAHGLIREYIVSGLRWMWLCKIMFSVAAVTSRGVGNWTDVKSITPQKGNSMKVTNLTAGTSYEMAVWAHTSVGDSPTALSSMQTPGTQPAPPILKARPLNQSAVDCSWTGPHGELYGVFFATSFLDLYRNPRSHNSTTNSLIVTVDTDEQYLFLVRVVSPYLGPPSDYAVVKMIPSGRLPPRNLHKVHVEKTQATLKWQPPYDSPSDPLTYTVHVRDMVRRTEASYKVTTKSNTVEYLLRNLEPGGRYSVSVRLRNMSKEASFTLNTVPLPAPDALKLLVEKDHVFLLWKSLAVKERSFNESRGYEVHVYDSVTNSSTCLGNTTETFFRVGSLLAGHNYTFSVRARCLINGQLCGEAALLLYDALGSGERASTDLYISHSLFPPPSAVVVPVLFFLLLAMCGGMLALYLRHRRLQHSFTAFTNSHYNSRLGSAIFSSGDELGDEDEDAPMISGFSDDVPMVIA</sequence>
<dbReference type="PRINTS" id="PR00261">
    <property type="entry name" value="LDLRECEPTOR"/>
</dbReference>
<dbReference type="Proteomes" id="UP000694397">
    <property type="component" value="Chromosome 4"/>
</dbReference>
<gene>
    <name evidence="8" type="primary">SORL1</name>
    <name evidence="8" type="synonym">sorl1</name>
</gene>
<evidence type="ECO:0000313" key="8">
    <source>
        <dbReference type="Ensembl" id="ENSSFOP00015057645.1"/>
    </source>
</evidence>
<dbReference type="InterPro" id="IPR002172">
    <property type="entry name" value="LDrepeatLR_classA_rpt"/>
</dbReference>
<evidence type="ECO:0000256" key="3">
    <source>
        <dbReference type="ARBA" id="ARBA00023157"/>
    </source>
</evidence>
<evidence type="ECO:0000256" key="1">
    <source>
        <dbReference type="ARBA" id="ARBA00022729"/>
    </source>
</evidence>
<keyword evidence="4" id="KW-0325">Glycoprotein</keyword>
<dbReference type="InterPro" id="IPR013783">
    <property type="entry name" value="Ig-like_fold"/>
</dbReference>
<reference evidence="8" key="3">
    <citation type="submission" date="2025-09" db="UniProtKB">
        <authorList>
            <consortium name="Ensembl"/>
        </authorList>
    </citation>
    <scope>IDENTIFICATION</scope>
</reference>
<feature type="domain" description="Fibronectin type-III" evidence="7">
    <location>
        <begin position="473"/>
        <end position="568"/>
    </location>
</feature>
<dbReference type="PROSITE" id="PS01209">
    <property type="entry name" value="LDLRA_1"/>
    <property type="match status" value="2"/>
</dbReference>
<evidence type="ECO:0000256" key="5">
    <source>
        <dbReference type="PROSITE-ProRule" id="PRU00124"/>
    </source>
</evidence>
<feature type="disulfide bond" evidence="5">
    <location>
        <begin position="31"/>
        <end position="43"/>
    </location>
</feature>
<keyword evidence="6" id="KW-1133">Transmembrane helix</keyword>
<feature type="disulfide bond" evidence="5">
    <location>
        <begin position="150"/>
        <end position="165"/>
    </location>
</feature>
<keyword evidence="1" id="KW-0732">Signal</keyword>
<organism evidence="8 9">
    <name type="scientific">Scleropages formosus</name>
    <name type="common">Asian bonytongue</name>
    <name type="synonym">Osteoglossum formosum</name>
    <dbReference type="NCBI Taxonomy" id="113540"/>
    <lineage>
        <taxon>Eukaryota</taxon>
        <taxon>Metazoa</taxon>
        <taxon>Chordata</taxon>
        <taxon>Craniata</taxon>
        <taxon>Vertebrata</taxon>
        <taxon>Euteleostomi</taxon>
        <taxon>Actinopterygii</taxon>
        <taxon>Neopterygii</taxon>
        <taxon>Teleostei</taxon>
        <taxon>Osteoglossocephala</taxon>
        <taxon>Osteoglossomorpha</taxon>
        <taxon>Osteoglossiformes</taxon>
        <taxon>Osteoglossidae</taxon>
        <taxon>Scleropages</taxon>
    </lineage>
</organism>
<dbReference type="Pfam" id="PF25814">
    <property type="entry name" value="fn3_SORL1"/>
    <property type="match status" value="1"/>
</dbReference>
<evidence type="ECO:0000256" key="4">
    <source>
        <dbReference type="ARBA" id="ARBA00023180"/>
    </source>
</evidence>
<dbReference type="PANTHER" id="PTHR13817:SF173">
    <property type="entry name" value="FRAZZLED"/>
    <property type="match status" value="1"/>
</dbReference>
<proteinExistence type="predicted"/>
<feature type="disulfide bond" evidence="5">
    <location>
        <begin position="38"/>
        <end position="56"/>
    </location>
</feature>
<evidence type="ECO:0000313" key="9">
    <source>
        <dbReference type="Proteomes" id="UP000694397"/>
    </source>
</evidence>
<keyword evidence="9" id="KW-1185">Reference proteome</keyword>
<dbReference type="Pfam" id="PF00057">
    <property type="entry name" value="Ldl_recept_a"/>
    <property type="match status" value="2"/>
</dbReference>
<dbReference type="InterPro" id="IPR036055">
    <property type="entry name" value="LDL_receptor-like_sf"/>
</dbReference>
<feature type="domain" description="Fibronectin type-III" evidence="7">
    <location>
        <begin position="173"/>
        <end position="265"/>
    </location>
</feature>
<reference evidence="8 9" key="1">
    <citation type="submission" date="2019-04" db="EMBL/GenBank/DDBJ databases">
        <authorList>
            <consortium name="Wellcome Sanger Institute Data Sharing"/>
        </authorList>
    </citation>
    <scope>NUCLEOTIDE SEQUENCE [LARGE SCALE GENOMIC DNA]</scope>
</reference>
<dbReference type="PANTHER" id="PTHR13817">
    <property type="entry name" value="TITIN"/>
    <property type="match status" value="1"/>
</dbReference>
<reference evidence="8" key="2">
    <citation type="submission" date="2025-08" db="UniProtKB">
        <authorList>
            <consortium name="Ensembl"/>
        </authorList>
    </citation>
    <scope>IDENTIFICATION</scope>
</reference>
<dbReference type="CDD" id="cd00063">
    <property type="entry name" value="FN3"/>
    <property type="match status" value="4"/>
</dbReference>
<dbReference type="PROSITE" id="PS50068">
    <property type="entry name" value="LDLRA_2"/>
    <property type="match status" value="3"/>
</dbReference>
<feature type="disulfide bond" evidence="5">
    <location>
        <begin position="108"/>
        <end position="123"/>
    </location>
</feature>
<keyword evidence="3 5" id="KW-1015">Disulfide bond</keyword>
<protein>
    <submittedName>
        <fullName evidence="8">Sortilin related receptor 1</fullName>
    </submittedName>
</protein>
<dbReference type="PROSITE" id="PS50853">
    <property type="entry name" value="FN3"/>
    <property type="match status" value="3"/>
</dbReference>
<dbReference type="InterPro" id="IPR057841">
    <property type="entry name" value="FN3_SORL1"/>
</dbReference>
<dbReference type="SMART" id="SM00060">
    <property type="entry name" value="FN3"/>
    <property type="match status" value="5"/>
</dbReference>
<evidence type="ECO:0000256" key="2">
    <source>
        <dbReference type="ARBA" id="ARBA00022737"/>
    </source>
</evidence>
<dbReference type="SUPFAM" id="SSF57424">
    <property type="entry name" value="LDL receptor-like module"/>
    <property type="match status" value="3"/>
</dbReference>
<evidence type="ECO:0000256" key="6">
    <source>
        <dbReference type="SAM" id="Phobius"/>
    </source>
</evidence>
<accession>A0A8C9U7N9</accession>
<dbReference type="InterPro" id="IPR036116">
    <property type="entry name" value="FN3_sf"/>
</dbReference>
<feature type="transmembrane region" description="Helical" evidence="6">
    <location>
        <begin position="681"/>
        <end position="702"/>
    </location>
</feature>
<comment type="caution">
    <text evidence="5">Lacks conserved residue(s) required for the propagation of feature annotation.</text>
</comment>
<name>A0A8C9U7N9_SCLFO</name>
<dbReference type="SMART" id="SM00192">
    <property type="entry name" value="LDLa"/>
    <property type="match status" value="3"/>
</dbReference>
<keyword evidence="2" id="KW-0677">Repeat</keyword>
<dbReference type="Pfam" id="PF00041">
    <property type="entry name" value="fn3"/>
    <property type="match status" value="2"/>
</dbReference>
<dbReference type="InterPro" id="IPR023415">
    <property type="entry name" value="LDLR_class-A_CS"/>
</dbReference>
<dbReference type="Ensembl" id="ENSSFOT00015054679.1">
    <property type="protein sequence ID" value="ENSSFOP00015057645.1"/>
    <property type="gene ID" value="ENSSFOG00015007619.2"/>
</dbReference>